<name>A0AA36GYA8_CYLNA</name>
<evidence type="ECO:0000256" key="6">
    <source>
        <dbReference type="ARBA" id="ARBA00022801"/>
    </source>
</evidence>
<dbReference type="InterPro" id="IPR036156">
    <property type="entry name" value="Beta-gal/glucu_dom_sf"/>
</dbReference>
<evidence type="ECO:0000256" key="9">
    <source>
        <dbReference type="ARBA" id="ARBA00023295"/>
    </source>
</evidence>
<evidence type="ECO:0000313" key="14">
    <source>
        <dbReference type="Proteomes" id="UP001176961"/>
    </source>
</evidence>
<dbReference type="GO" id="GO:0004567">
    <property type="term" value="F:beta-mannosidase activity"/>
    <property type="evidence" value="ECO:0007669"/>
    <property type="project" value="UniProtKB-EC"/>
</dbReference>
<dbReference type="SUPFAM" id="SSF49303">
    <property type="entry name" value="beta-Galactosidase/glucuronidase domain"/>
    <property type="match status" value="1"/>
</dbReference>
<dbReference type="InterPro" id="IPR013783">
    <property type="entry name" value="Ig-like_fold"/>
</dbReference>
<comment type="similarity">
    <text evidence="3">Belongs to the glycosyl hydrolase 2 family.</text>
</comment>
<dbReference type="InterPro" id="IPR008979">
    <property type="entry name" value="Galactose-bd-like_sf"/>
</dbReference>
<dbReference type="Gene3D" id="3.20.20.80">
    <property type="entry name" value="Glycosidases"/>
    <property type="match status" value="1"/>
</dbReference>
<feature type="domain" description="Beta-mannosidase-like galactose-binding" evidence="12">
    <location>
        <begin position="46"/>
        <end position="224"/>
    </location>
</feature>
<dbReference type="PANTHER" id="PTHR43730">
    <property type="entry name" value="BETA-MANNOSIDASE"/>
    <property type="match status" value="1"/>
</dbReference>
<evidence type="ECO:0000256" key="7">
    <source>
        <dbReference type="ARBA" id="ARBA00023180"/>
    </source>
</evidence>
<gene>
    <name evidence="13" type="ORF">CYNAS_LOCUS12358</name>
</gene>
<dbReference type="FunFam" id="3.20.20.80:FF:000050">
    <property type="entry name" value="Beta-mannosidase B"/>
    <property type="match status" value="1"/>
</dbReference>
<sequence>MSCTMRYGQLSSKCAMDAALAFLLTFLLHQSVVVLGFETTLLHGEWQFYNSNKTINGTGIVPGDIFTDLYRLGIIPDPLYGDNHLNMRWIALENWTYTKSFAVPKEILKNNKRLFLRFNGIDTISTVILNGQSILKTNNQFVEYIAHVTNILQENNLIEVRFTSPVTYAAEKAREYQKSYGHEVPPVCPPVVYHGECHPNFIRKAQYSFSWDWGPSFPTMGLWKGIDIIAFNNHTVTDFSFTTERRSNIWFVHGDAKALVVDADDIVMRIKIEELGVDQKYIFNITRPAPLMQTLKFDVELPSEKVELWWPNGEGQQKLYEIKLECGEQKISHRIGFRHIELVQDYVDDKHKDKGRHFYFKINDRPVFLKGSNWIPASNFLAADHSRRVNFLLDSAVEAGMNTLRVWGGGVYETEEFYELADKKGLLIWQDLMFACALYPNDPGFLESVKTEIMQQVWRIKRHVSILLWAGNNENELAIRTHWWSPNNYTEDHQVYDYVKLYSGVIKPLVESIDSSRPFLLSSPSNGVRTEEEGGVSLTPGDQRYGDIHYYNELADLWRDSTYQTPRCATEFGVQSLPFASTMLKHINSSEWSYLSEQLRNRQHHPGGVLTNLFMIFSHFRIPFRCTQSLSELHNCEYVKSSSSFVDRFAYYSQAHQAIAYKTQTEHYRRFRNRLTSDGLGNTMCALYWQLNDVWAAPTWSSIDTDLNWKMVHYEARRFMAPIIVALYAIGSNDIGVSVVNDSPEDINDAKLIVDMLAWGNGFDPIYTDEKVVKVEPMSSIEVKFSTLLRTSDADFVIRARLLNSSDNFIAPETILLPERLYEVDFTEYGDVSISSFKPVDSYTYTLTINATKVSPFTWISVKTPFLGWFSDNGFTMTKPTRTVTLKLKEPLELSVKHFDVCNLKNCEKL</sequence>
<keyword evidence="14" id="KW-1185">Reference proteome</keyword>
<evidence type="ECO:0000256" key="8">
    <source>
        <dbReference type="ARBA" id="ARBA00023228"/>
    </source>
</evidence>
<reference evidence="13" key="1">
    <citation type="submission" date="2023-07" db="EMBL/GenBank/DDBJ databases">
        <authorList>
            <consortium name="CYATHOMIX"/>
        </authorList>
    </citation>
    <scope>NUCLEOTIDE SEQUENCE</scope>
    <source>
        <strain evidence="13">N/A</strain>
    </source>
</reference>
<evidence type="ECO:0000259" key="12">
    <source>
        <dbReference type="Pfam" id="PF22666"/>
    </source>
</evidence>
<dbReference type="Gene3D" id="2.60.120.260">
    <property type="entry name" value="Galactose-binding domain-like"/>
    <property type="match status" value="1"/>
</dbReference>
<keyword evidence="9" id="KW-0326">Glycosidase</keyword>
<accession>A0AA36GYA8</accession>
<comment type="catalytic activity">
    <reaction evidence="1">
        <text>Hydrolysis of terminal, non-reducing beta-D-mannose residues in beta-D-mannosides.</text>
        <dbReference type="EC" id="3.2.1.25"/>
    </reaction>
</comment>
<dbReference type="AlphaFoldDB" id="A0AA36GYA8"/>
<comment type="subcellular location">
    <subcellularLocation>
        <location evidence="2">Lysosome</location>
    </subcellularLocation>
</comment>
<dbReference type="InterPro" id="IPR054593">
    <property type="entry name" value="Beta-mannosidase-like_N2"/>
</dbReference>
<dbReference type="GO" id="GO:0006516">
    <property type="term" value="P:glycoprotein catabolic process"/>
    <property type="evidence" value="ECO:0007669"/>
    <property type="project" value="TreeGrafter"/>
</dbReference>
<evidence type="ECO:0000256" key="10">
    <source>
        <dbReference type="ARBA" id="ARBA00033445"/>
    </source>
</evidence>
<keyword evidence="8" id="KW-0458">Lysosome</keyword>
<organism evidence="13 14">
    <name type="scientific">Cylicocyclus nassatus</name>
    <name type="common">Nematode worm</name>
    <dbReference type="NCBI Taxonomy" id="53992"/>
    <lineage>
        <taxon>Eukaryota</taxon>
        <taxon>Metazoa</taxon>
        <taxon>Ecdysozoa</taxon>
        <taxon>Nematoda</taxon>
        <taxon>Chromadorea</taxon>
        <taxon>Rhabditida</taxon>
        <taxon>Rhabditina</taxon>
        <taxon>Rhabditomorpha</taxon>
        <taxon>Strongyloidea</taxon>
        <taxon>Strongylidae</taxon>
        <taxon>Cylicocyclus</taxon>
    </lineage>
</organism>
<protein>
    <recommendedName>
        <fullName evidence="4">beta-mannosidase</fullName>
        <ecNumber evidence="4">3.2.1.25</ecNumber>
    </recommendedName>
    <alternativeName>
        <fullName evidence="10">Mannanase</fullName>
    </alternativeName>
</protein>
<dbReference type="Proteomes" id="UP001176961">
    <property type="component" value="Unassembled WGS sequence"/>
</dbReference>
<dbReference type="Gene3D" id="2.60.40.10">
    <property type="entry name" value="Immunoglobulins"/>
    <property type="match status" value="2"/>
</dbReference>
<keyword evidence="6" id="KW-0378">Hydrolase</keyword>
<evidence type="ECO:0000256" key="4">
    <source>
        <dbReference type="ARBA" id="ARBA00012754"/>
    </source>
</evidence>
<dbReference type="SUPFAM" id="SSF49785">
    <property type="entry name" value="Galactose-binding domain-like"/>
    <property type="match status" value="1"/>
</dbReference>
<evidence type="ECO:0000259" key="11">
    <source>
        <dbReference type="Pfam" id="PF17753"/>
    </source>
</evidence>
<evidence type="ECO:0000256" key="1">
    <source>
        <dbReference type="ARBA" id="ARBA00000829"/>
    </source>
</evidence>
<evidence type="ECO:0000256" key="3">
    <source>
        <dbReference type="ARBA" id="ARBA00007401"/>
    </source>
</evidence>
<dbReference type="Pfam" id="PF22666">
    <property type="entry name" value="Glyco_hydro_2_N2"/>
    <property type="match status" value="1"/>
</dbReference>
<dbReference type="InterPro" id="IPR050887">
    <property type="entry name" value="Beta-mannosidase_GH2"/>
</dbReference>
<dbReference type="EMBL" id="CATQJL010000223">
    <property type="protein sequence ID" value="CAJ0600375.1"/>
    <property type="molecule type" value="Genomic_DNA"/>
</dbReference>
<dbReference type="PANTHER" id="PTHR43730:SF1">
    <property type="entry name" value="BETA-MANNOSIDASE"/>
    <property type="match status" value="1"/>
</dbReference>
<dbReference type="SUPFAM" id="SSF51445">
    <property type="entry name" value="(Trans)glycosidases"/>
    <property type="match status" value="1"/>
</dbReference>
<keyword evidence="7" id="KW-0325">Glycoprotein</keyword>
<keyword evidence="5" id="KW-0732">Signal</keyword>
<dbReference type="FunFam" id="2.60.120.260:FF:000060">
    <property type="entry name" value="Probable beta-mannosidase"/>
    <property type="match status" value="1"/>
</dbReference>
<dbReference type="EC" id="3.2.1.25" evidence="4"/>
<dbReference type="InterPro" id="IPR041625">
    <property type="entry name" value="Beta-mannosidase_Ig"/>
</dbReference>
<proteinExistence type="inferred from homology"/>
<evidence type="ECO:0000256" key="5">
    <source>
        <dbReference type="ARBA" id="ARBA00022729"/>
    </source>
</evidence>
<dbReference type="InterPro" id="IPR017853">
    <property type="entry name" value="GH"/>
</dbReference>
<evidence type="ECO:0000313" key="13">
    <source>
        <dbReference type="EMBL" id="CAJ0600375.1"/>
    </source>
</evidence>
<comment type="caution">
    <text evidence="13">The sequence shown here is derived from an EMBL/GenBank/DDBJ whole genome shotgun (WGS) entry which is preliminary data.</text>
</comment>
<evidence type="ECO:0000256" key="2">
    <source>
        <dbReference type="ARBA" id="ARBA00004371"/>
    </source>
</evidence>
<feature type="domain" description="Beta-mannosidase Ig-fold" evidence="11">
    <location>
        <begin position="842"/>
        <end position="906"/>
    </location>
</feature>
<dbReference type="Pfam" id="PF17753">
    <property type="entry name" value="Ig_mannosidase"/>
    <property type="match status" value="1"/>
</dbReference>
<dbReference type="GO" id="GO:0005764">
    <property type="term" value="C:lysosome"/>
    <property type="evidence" value="ECO:0007669"/>
    <property type="project" value="UniProtKB-SubCell"/>
</dbReference>